<keyword evidence="7" id="KW-0449">Lipoprotein</keyword>
<dbReference type="Pfam" id="PF25198">
    <property type="entry name" value="Spore_GerAC_N"/>
    <property type="match status" value="1"/>
</dbReference>
<dbReference type="OrthoDB" id="9816067at2"/>
<dbReference type="InterPro" id="IPR008844">
    <property type="entry name" value="Spore_GerAC-like"/>
</dbReference>
<evidence type="ECO:0000256" key="2">
    <source>
        <dbReference type="ARBA" id="ARBA00007886"/>
    </source>
</evidence>
<sequence>MITRYVRLGIRFAVCGLTMMVLSGCWDNNELTDWGFVQAVAIDQAEHGGYRVTAQIYRPGSSESRNNKATKGISYLTFSSEATTISQASAHISEKLGRKLQWSHMRALLIGERTARRNNIGEILDFFSRSQGPRGAVTVMTTEGEAGRFLLVDPLIENTIGQQMKTVEEMSNALTGTASRLSLLDLSIQAQSPGSVTLLPHLQLLNQEHLVLTIDSMDMLRFPSGKIDEGFVPAQMADNILMIRNELKEGLATVPCQDENEKEPEPKGDSFWINKAKSKLHVSALEGKPFIAIHLEIDGKVGEMSCSSVLTKEEHRRFIGRVEQTIWKETMKAVEKVQQLKADVLLAGQQLQRKSPGLWKRWSDDWDELFSQAKVSLTVKVRLGDTGMNAGSPIAVPSGR</sequence>
<evidence type="ECO:0000256" key="6">
    <source>
        <dbReference type="ARBA" id="ARBA00023139"/>
    </source>
</evidence>
<dbReference type="InterPro" id="IPR046953">
    <property type="entry name" value="Spore_GerAC-like_C"/>
</dbReference>
<dbReference type="RefSeq" id="WP_126140211.1">
    <property type="nucleotide sequence ID" value="NZ_RXHU01000015.1"/>
</dbReference>
<accession>A0A3S0CE89</accession>
<keyword evidence="3" id="KW-0309">Germination</keyword>
<dbReference type="InterPro" id="IPR038501">
    <property type="entry name" value="Spore_GerAC_C_sf"/>
</dbReference>
<dbReference type="NCBIfam" id="TIGR02887">
    <property type="entry name" value="spore_ger_x_C"/>
    <property type="match status" value="1"/>
</dbReference>
<dbReference type="GO" id="GO:0009847">
    <property type="term" value="P:spore germination"/>
    <property type="evidence" value="ECO:0007669"/>
    <property type="project" value="InterPro"/>
</dbReference>
<evidence type="ECO:0000313" key="10">
    <source>
        <dbReference type="EMBL" id="RTE10748.1"/>
    </source>
</evidence>
<evidence type="ECO:0000259" key="8">
    <source>
        <dbReference type="Pfam" id="PF05504"/>
    </source>
</evidence>
<gene>
    <name evidence="10" type="ORF">EJQ19_05615</name>
</gene>
<keyword evidence="6" id="KW-0564">Palmitate</keyword>
<comment type="caution">
    <text evidence="10">The sequence shown here is derived from an EMBL/GenBank/DDBJ whole genome shotgun (WGS) entry which is preliminary data.</text>
</comment>
<evidence type="ECO:0000256" key="1">
    <source>
        <dbReference type="ARBA" id="ARBA00004635"/>
    </source>
</evidence>
<dbReference type="PROSITE" id="PS51257">
    <property type="entry name" value="PROKAR_LIPOPROTEIN"/>
    <property type="match status" value="1"/>
</dbReference>
<evidence type="ECO:0000256" key="4">
    <source>
        <dbReference type="ARBA" id="ARBA00022729"/>
    </source>
</evidence>
<dbReference type="InterPro" id="IPR057336">
    <property type="entry name" value="GerAC_N"/>
</dbReference>
<keyword evidence="5" id="KW-0472">Membrane</keyword>
<feature type="domain" description="Spore germination GerAC-like C-terminal" evidence="8">
    <location>
        <begin position="231"/>
        <end position="387"/>
    </location>
</feature>
<dbReference type="Pfam" id="PF05504">
    <property type="entry name" value="Spore_GerAC"/>
    <property type="match status" value="1"/>
</dbReference>
<dbReference type="AlphaFoldDB" id="A0A3S0CE89"/>
<evidence type="ECO:0000256" key="7">
    <source>
        <dbReference type="ARBA" id="ARBA00023288"/>
    </source>
</evidence>
<reference evidence="10 11" key="1">
    <citation type="submission" date="2018-12" db="EMBL/GenBank/DDBJ databases">
        <title>Bacillus ochoae sp. nov., Paenibacillus whitsoniae sp. nov., Paenibacillus spiritus sp. nov. Isolated from the Mars Exploration Rover during spacecraft assembly.</title>
        <authorList>
            <person name="Seuylemezian A."/>
            <person name="Vaishampayan P."/>
        </authorList>
    </citation>
    <scope>NUCLEOTIDE SEQUENCE [LARGE SCALE GENOMIC DNA]</scope>
    <source>
        <strain evidence="10 11">MER 54</strain>
    </source>
</reference>
<dbReference type="PANTHER" id="PTHR35789">
    <property type="entry name" value="SPORE GERMINATION PROTEIN B3"/>
    <property type="match status" value="1"/>
</dbReference>
<dbReference type="GO" id="GO:0016020">
    <property type="term" value="C:membrane"/>
    <property type="evidence" value="ECO:0007669"/>
    <property type="project" value="UniProtKB-SubCell"/>
</dbReference>
<proteinExistence type="inferred from homology"/>
<keyword evidence="4" id="KW-0732">Signal</keyword>
<protein>
    <submittedName>
        <fullName evidence="10">Ger(X)C family spore germination protein</fullName>
    </submittedName>
</protein>
<dbReference type="Proteomes" id="UP000276128">
    <property type="component" value="Unassembled WGS sequence"/>
</dbReference>
<dbReference type="Gene3D" id="3.30.300.210">
    <property type="entry name" value="Nutrient germinant receptor protein C, domain 3"/>
    <property type="match status" value="1"/>
</dbReference>
<feature type="domain" description="Spore germination protein N-terminal" evidence="9">
    <location>
        <begin position="27"/>
        <end position="203"/>
    </location>
</feature>
<evidence type="ECO:0000256" key="3">
    <source>
        <dbReference type="ARBA" id="ARBA00022544"/>
    </source>
</evidence>
<evidence type="ECO:0000259" key="9">
    <source>
        <dbReference type="Pfam" id="PF25198"/>
    </source>
</evidence>
<comment type="similarity">
    <text evidence="2">Belongs to the GerABKC lipoprotein family.</text>
</comment>
<keyword evidence="11" id="KW-1185">Reference proteome</keyword>
<name>A0A3S0CE89_9BACL</name>
<comment type="subcellular location">
    <subcellularLocation>
        <location evidence="1">Membrane</location>
        <topology evidence="1">Lipid-anchor</topology>
    </subcellularLocation>
</comment>
<dbReference type="EMBL" id="RXHU01000015">
    <property type="protein sequence ID" value="RTE10748.1"/>
    <property type="molecule type" value="Genomic_DNA"/>
</dbReference>
<organism evidence="10 11">
    <name type="scientific">Paenibacillus whitsoniae</name>
    <dbReference type="NCBI Taxonomy" id="2496558"/>
    <lineage>
        <taxon>Bacteria</taxon>
        <taxon>Bacillati</taxon>
        <taxon>Bacillota</taxon>
        <taxon>Bacilli</taxon>
        <taxon>Bacillales</taxon>
        <taxon>Paenibacillaceae</taxon>
        <taxon>Paenibacillus</taxon>
    </lineage>
</organism>
<dbReference type="PANTHER" id="PTHR35789:SF1">
    <property type="entry name" value="SPORE GERMINATION PROTEIN B3"/>
    <property type="match status" value="1"/>
</dbReference>
<evidence type="ECO:0000313" key="11">
    <source>
        <dbReference type="Proteomes" id="UP000276128"/>
    </source>
</evidence>
<evidence type="ECO:0000256" key="5">
    <source>
        <dbReference type="ARBA" id="ARBA00023136"/>
    </source>
</evidence>